<sequence>GRSGAVAGHTKFRPISRLLASKSDDSEDDENLCVSRRSLLQKVGVSFAGSVSAGPFSSLYRSFCTSQESNGANAMGLVHFPCKEGVLMNKYHLMRAGQSGLESQNILSTNPLFMTNTEDGLTELGLMQVEEACSQLIANNINPSVIKYSLASKCIDTSNAIANTLMVGRNRIVPEFTFMDPRGAGYWDGKDLTTTEAAIFALDAAEAGVDGTGGRPPANDDGTANETLWDQVIRLRQLMSVLETQYSGDEILLVFPDGTSPALLSCLIAGVDLGDVHAFNFDPGEVRIDVTMKSTIESYAARKTSPQYTQTLEMGKQHLVTLRKEQKVLADAREQPRTLLVPSKTPSSPPRQAVVNDVLKAQSGVEDSIAKRKEASMKRRQAYVTESLKRSQEPIVNGDVVDYPKFSDYMPVASLGAIASMSMWRPPREDDLETSGVIAREAVPVPSVAYTNSTGPTMMAPMVSTSVLENKPVTATKSALPMVSPTITQEVPVLSIDVGPNVFEDKPVLSKEDRINAANQAMEEYLEQDDGGDDWLLSLKDIMGDE</sequence>
<dbReference type="Gene3D" id="3.40.50.1240">
    <property type="entry name" value="Phosphoglycerate mutase-like"/>
    <property type="match status" value="1"/>
</dbReference>
<dbReference type="SUPFAM" id="SSF53254">
    <property type="entry name" value="Phosphoglycerate mutase-like"/>
    <property type="match status" value="1"/>
</dbReference>
<name>A0AAD9D8K0_9STRA</name>
<keyword evidence="2" id="KW-1185">Reference proteome</keyword>
<evidence type="ECO:0000313" key="2">
    <source>
        <dbReference type="Proteomes" id="UP001224775"/>
    </source>
</evidence>
<dbReference type="PANTHER" id="PTHR47580:SF1">
    <property type="entry name" value="PHOSPHOGLYCERATE MUTASE FAMILY PROTEIN"/>
    <property type="match status" value="1"/>
</dbReference>
<dbReference type="EMBL" id="JATAAI010000028">
    <property type="protein sequence ID" value="KAK1736799.1"/>
    <property type="molecule type" value="Genomic_DNA"/>
</dbReference>
<evidence type="ECO:0000313" key="1">
    <source>
        <dbReference type="EMBL" id="KAK1736799.1"/>
    </source>
</evidence>
<organism evidence="1 2">
    <name type="scientific">Skeletonema marinoi</name>
    <dbReference type="NCBI Taxonomy" id="267567"/>
    <lineage>
        <taxon>Eukaryota</taxon>
        <taxon>Sar</taxon>
        <taxon>Stramenopiles</taxon>
        <taxon>Ochrophyta</taxon>
        <taxon>Bacillariophyta</taxon>
        <taxon>Coscinodiscophyceae</taxon>
        <taxon>Thalassiosirophycidae</taxon>
        <taxon>Thalassiosirales</taxon>
        <taxon>Skeletonemataceae</taxon>
        <taxon>Skeletonema</taxon>
        <taxon>Skeletonema marinoi-dohrnii complex</taxon>
    </lineage>
</organism>
<reference evidence="1" key="1">
    <citation type="submission" date="2023-06" db="EMBL/GenBank/DDBJ databases">
        <title>Survivors Of The Sea: Transcriptome response of Skeletonema marinoi to long-term dormancy.</title>
        <authorList>
            <person name="Pinder M.I.M."/>
            <person name="Kourtchenko O."/>
            <person name="Robertson E.K."/>
            <person name="Larsson T."/>
            <person name="Maumus F."/>
            <person name="Osuna-Cruz C.M."/>
            <person name="Vancaester E."/>
            <person name="Stenow R."/>
            <person name="Vandepoele K."/>
            <person name="Ploug H."/>
            <person name="Bruchert V."/>
            <person name="Godhe A."/>
            <person name="Topel M."/>
        </authorList>
    </citation>
    <scope>NUCLEOTIDE SEQUENCE</scope>
    <source>
        <strain evidence="1">R05AC</strain>
    </source>
</reference>
<comment type="caution">
    <text evidence="1">The sequence shown here is derived from an EMBL/GenBank/DDBJ whole genome shotgun (WGS) entry which is preliminary data.</text>
</comment>
<accession>A0AAD9D8K0</accession>
<dbReference type="InterPro" id="IPR029033">
    <property type="entry name" value="His_PPase_superfam"/>
</dbReference>
<proteinExistence type="predicted"/>
<feature type="non-terminal residue" evidence="1">
    <location>
        <position position="1"/>
    </location>
</feature>
<gene>
    <name evidence="1" type="ORF">QTG54_012821</name>
</gene>
<protein>
    <submittedName>
        <fullName evidence="1">Phosphoglycerate mutase family protein</fullName>
    </submittedName>
</protein>
<dbReference type="PANTHER" id="PTHR47580">
    <property type="entry name" value="PHOSPHOGLYCERATE MUTASE FAMILY PROTEIN"/>
    <property type="match status" value="1"/>
</dbReference>
<dbReference type="Proteomes" id="UP001224775">
    <property type="component" value="Unassembled WGS sequence"/>
</dbReference>
<dbReference type="AlphaFoldDB" id="A0AAD9D8K0"/>